<protein>
    <submittedName>
        <fullName evidence="1">Uncharacterized protein</fullName>
    </submittedName>
</protein>
<evidence type="ECO:0000313" key="2">
    <source>
        <dbReference type="Proteomes" id="UP000070282"/>
    </source>
</evidence>
<sequence length="39" mass="4832">MSFAQLWESFGGWWLQWLQVLERDGFLRWFFRASQPPNN</sequence>
<evidence type="ECO:0000313" key="1">
    <source>
        <dbReference type="EMBL" id="KXO06280.1"/>
    </source>
</evidence>
<dbReference type="Proteomes" id="UP000070282">
    <property type="component" value="Unassembled WGS sequence"/>
</dbReference>
<reference evidence="2" key="1">
    <citation type="submission" date="2015-12" db="EMBL/GenBank/DDBJ databases">
        <authorList>
            <person name="Lima A."/>
            <person name="Farahani Zayas N."/>
            <person name="Castro Da Silva M.A."/>
            <person name="Cabral A."/>
            <person name="Pessatti M.L."/>
        </authorList>
    </citation>
    <scope>NUCLEOTIDE SEQUENCE [LARGE SCALE GENOMIC DNA]</scope>
    <source>
        <strain evidence="2">LAMA 842</strain>
    </source>
</reference>
<dbReference type="PATRIC" id="fig|1306954.6.peg.3213"/>
<dbReference type="AlphaFoldDB" id="A0A137S1G9"/>
<proteinExistence type="predicted"/>
<name>A0A137S1G9_9GAMM</name>
<accession>A0A137S1G9</accession>
<gene>
    <name evidence="1" type="ORF">J122_4132</name>
</gene>
<organism evidence="1 2">
    <name type="scientific">Marinobacter excellens LAMA 842</name>
    <dbReference type="NCBI Taxonomy" id="1306954"/>
    <lineage>
        <taxon>Bacteria</taxon>
        <taxon>Pseudomonadati</taxon>
        <taxon>Pseudomonadota</taxon>
        <taxon>Gammaproteobacteria</taxon>
        <taxon>Pseudomonadales</taxon>
        <taxon>Marinobacteraceae</taxon>
        <taxon>Marinobacter</taxon>
    </lineage>
</organism>
<keyword evidence="2" id="KW-1185">Reference proteome</keyword>
<dbReference type="EMBL" id="LOCO01000049">
    <property type="protein sequence ID" value="KXO06280.1"/>
    <property type="molecule type" value="Genomic_DNA"/>
</dbReference>
<comment type="caution">
    <text evidence="1">The sequence shown here is derived from an EMBL/GenBank/DDBJ whole genome shotgun (WGS) entry which is preliminary data.</text>
</comment>